<feature type="compositionally biased region" description="Gly residues" evidence="1">
    <location>
        <begin position="209"/>
        <end position="218"/>
    </location>
</feature>
<feature type="compositionally biased region" description="Acidic residues" evidence="1">
    <location>
        <begin position="86"/>
        <end position="96"/>
    </location>
</feature>
<feature type="region of interest" description="Disordered" evidence="1">
    <location>
        <begin position="71"/>
        <end position="261"/>
    </location>
</feature>
<dbReference type="InterPro" id="IPR011033">
    <property type="entry name" value="PRC_barrel-like_sf"/>
</dbReference>
<dbReference type="AlphaFoldDB" id="A0A6J4TYC1"/>
<dbReference type="GO" id="GO:0030077">
    <property type="term" value="C:plasma membrane light-harvesting complex"/>
    <property type="evidence" value="ECO:0007669"/>
    <property type="project" value="InterPro"/>
</dbReference>
<sequence>MASEERLRELEEKYEGYTVYDNQGSKIGKVDDLFVDEKDHEEYIGVKLGLLGRKSTLIPTEIVRVNESDRTIEVSESKDRVKDAPSFDDDEDVTGEYEERIRSHFGLESLQGGSGGSYGASGGTVAGGAAAGGAAAGSGTSGHDEGHSSGSSGYAPGGGDRESSGETYTGDREATSGTDSEHEENQGATAPGLGASEGSSGTGYYEQSGGTGDTGGQSGTSESSSSGTTEGSGQGSSGSQPGTTKQTEETETFQEGGLTKIRRRVIREEVVDADDQGSSS</sequence>
<feature type="compositionally biased region" description="Basic and acidic residues" evidence="1">
    <location>
        <begin position="71"/>
        <end position="85"/>
    </location>
</feature>
<dbReference type="Gene3D" id="3.90.50.10">
    <property type="entry name" value="Photosynthetic Reaction Center, subunit H, domain 2"/>
    <property type="match status" value="1"/>
</dbReference>
<reference evidence="3" key="1">
    <citation type="submission" date="2020-02" db="EMBL/GenBank/DDBJ databases">
        <authorList>
            <person name="Meier V. D."/>
        </authorList>
    </citation>
    <scope>NUCLEOTIDE SEQUENCE</scope>
    <source>
        <strain evidence="3">AVDCRST_MAG05</strain>
    </source>
</reference>
<dbReference type="InterPro" id="IPR027275">
    <property type="entry name" value="PRC-brl_dom"/>
</dbReference>
<evidence type="ECO:0000259" key="2">
    <source>
        <dbReference type="Pfam" id="PF05239"/>
    </source>
</evidence>
<dbReference type="EMBL" id="CADCVM010000519">
    <property type="protein sequence ID" value="CAA9535677.1"/>
    <property type="molecule type" value="Genomic_DNA"/>
</dbReference>
<dbReference type="GO" id="GO:0019684">
    <property type="term" value="P:photosynthesis, light reaction"/>
    <property type="evidence" value="ECO:0007669"/>
    <property type="project" value="InterPro"/>
</dbReference>
<organism evidence="3">
    <name type="scientific">uncultured Rubrobacteraceae bacterium</name>
    <dbReference type="NCBI Taxonomy" id="349277"/>
    <lineage>
        <taxon>Bacteria</taxon>
        <taxon>Bacillati</taxon>
        <taxon>Actinomycetota</taxon>
        <taxon>Rubrobacteria</taxon>
        <taxon>Rubrobacterales</taxon>
        <taxon>Rubrobacteraceae</taxon>
        <taxon>environmental samples</taxon>
    </lineage>
</organism>
<dbReference type="InterPro" id="IPR014747">
    <property type="entry name" value="Bac_photo_RC_H_C"/>
</dbReference>
<evidence type="ECO:0000256" key="1">
    <source>
        <dbReference type="SAM" id="MobiDB-lite"/>
    </source>
</evidence>
<evidence type="ECO:0000313" key="3">
    <source>
        <dbReference type="EMBL" id="CAA9535677.1"/>
    </source>
</evidence>
<feature type="compositionally biased region" description="Low complexity" evidence="1">
    <location>
        <begin position="219"/>
        <end position="229"/>
    </location>
</feature>
<dbReference type="SUPFAM" id="SSF50346">
    <property type="entry name" value="PRC-barrel domain"/>
    <property type="match status" value="1"/>
</dbReference>
<accession>A0A6J4TYC1</accession>
<gene>
    <name evidence="3" type="ORF">AVDCRST_MAG05-4838</name>
</gene>
<feature type="compositionally biased region" description="Gly residues" evidence="1">
    <location>
        <begin position="112"/>
        <end position="140"/>
    </location>
</feature>
<name>A0A6J4TYC1_9ACTN</name>
<protein>
    <recommendedName>
        <fullName evidence="2">PRC-barrel domain-containing protein</fullName>
    </recommendedName>
</protein>
<feature type="compositionally biased region" description="Basic and acidic residues" evidence="1">
    <location>
        <begin position="159"/>
        <end position="185"/>
    </location>
</feature>
<proteinExistence type="predicted"/>
<feature type="domain" description="PRC-barrel" evidence="2">
    <location>
        <begin position="15"/>
        <end position="80"/>
    </location>
</feature>
<dbReference type="Pfam" id="PF05239">
    <property type="entry name" value="PRC"/>
    <property type="match status" value="1"/>
</dbReference>